<keyword evidence="2 5" id="KW-0238">DNA-binding</keyword>
<evidence type="ECO:0000256" key="2">
    <source>
        <dbReference type="ARBA" id="ARBA00023125"/>
    </source>
</evidence>
<dbReference type="PANTHER" id="PTHR46078:SF2">
    <property type="entry name" value="FORK-HEAD DOMAIN-CONTAINING PROTEIN"/>
    <property type="match status" value="1"/>
</dbReference>
<dbReference type="Pfam" id="PF00250">
    <property type="entry name" value="Forkhead"/>
    <property type="match status" value="1"/>
</dbReference>
<dbReference type="InterPro" id="IPR018122">
    <property type="entry name" value="TF_fork_head_CS_1"/>
</dbReference>
<evidence type="ECO:0000256" key="4">
    <source>
        <dbReference type="ARBA" id="ARBA00023242"/>
    </source>
</evidence>
<dbReference type="InterPro" id="IPR001766">
    <property type="entry name" value="Fork_head_dom"/>
</dbReference>
<evidence type="ECO:0000256" key="5">
    <source>
        <dbReference type="PROSITE-ProRule" id="PRU00089"/>
    </source>
</evidence>
<comment type="subcellular location">
    <subcellularLocation>
        <location evidence="5">Nucleus</location>
    </subcellularLocation>
</comment>
<dbReference type="PANTHER" id="PTHR46078">
    <property type="entry name" value="FORKHEAD BOX PROTEIN J2 FAMILY MEMBER"/>
    <property type="match status" value="1"/>
</dbReference>
<reference evidence="8" key="1">
    <citation type="journal article" date="2016" name="Ticks Tick Borne Dis.">
        <title>De novo assembly and annotation of the salivary gland transcriptome of Rhipicephalus appendiculatus male and female ticks during blood feeding.</title>
        <authorList>
            <person name="de Castro M.H."/>
            <person name="de Klerk D."/>
            <person name="Pienaar R."/>
            <person name="Latif A.A."/>
            <person name="Rees D.J."/>
            <person name="Mans B.J."/>
        </authorList>
    </citation>
    <scope>NUCLEOTIDE SEQUENCE</scope>
    <source>
        <tissue evidence="8">Salivary glands</tissue>
    </source>
</reference>
<keyword evidence="3" id="KW-0804">Transcription</keyword>
<feature type="region of interest" description="Disordered" evidence="6">
    <location>
        <begin position="1"/>
        <end position="57"/>
    </location>
</feature>
<dbReference type="PROSITE" id="PS00657">
    <property type="entry name" value="FORK_HEAD_1"/>
    <property type="match status" value="1"/>
</dbReference>
<dbReference type="PROSITE" id="PS50039">
    <property type="entry name" value="FORK_HEAD_3"/>
    <property type="match status" value="1"/>
</dbReference>
<dbReference type="PRINTS" id="PR00053">
    <property type="entry name" value="FORKHEAD"/>
</dbReference>
<dbReference type="InterPro" id="IPR045912">
    <property type="entry name" value="FOXJ2/3-like"/>
</dbReference>
<dbReference type="SMART" id="SM00339">
    <property type="entry name" value="FH"/>
    <property type="match status" value="1"/>
</dbReference>
<accession>A0A131YSP2</accession>
<dbReference type="EMBL" id="GEDV01007421">
    <property type="protein sequence ID" value="JAP81136.1"/>
    <property type="molecule type" value="Transcribed_RNA"/>
</dbReference>
<dbReference type="AlphaFoldDB" id="A0A131YSP2"/>
<feature type="region of interest" description="Disordered" evidence="6">
    <location>
        <begin position="303"/>
        <end position="322"/>
    </location>
</feature>
<dbReference type="InterPro" id="IPR036390">
    <property type="entry name" value="WH_DNA-bd_sf"/>
</dbReference>
<dbReference type="GO" id="GO:0000981">
    <property type="term" value="F:DNA-binding transcription factor activity, RNA polymerase II-specific"/>
    <property type="evidence" value="ECO:0007669"/>
    <property type="project" value="TreeGrafter"/>
</dbReference>
<organism evidence="8">
    <name type="scientific">Rhipicephalus appendiculatus</name>
    <name type="common">Brown ear tick</name>
    <dbReference type="NCBI Taxonomy" id="34631"/>
    <lineage>
        <taxon>Eukaryota</taxon>
        <taxon>Metazoa</taxon>
        <taxon>Ecdysozoa</taxon>
        <taxon>Arthropoda</taxon>
        <taxon>Chelicerata</taxon>
        <taxon>Arachnida</taxon>
        <taxon>Acari</taxon>
        <taxon>Parasitiformes</taxon>
        <taxon>Ixodida</taxon>
        <taxon>Ixodoidea</taxon>
        <taxon>Ixodidae</taxon>
        <taxon>Rhipicephalinae</taxon>
        <taxon>Rhipicephalus</taxon>
        <taxon>Rhipicephalus</taxon>
    </lineage>
</organism>
<keyword evidence="4 5" id="KW-0539">Nucleus</keyword>
<evidence type="ECO:0000256" key="1">
    <source>
        <dbReference type="ARBA" id="ARBA00023015"/>
    </source>
</evidence>
<feature type="region of interest" description="Disordered" evidence="6">
    <location>
        <begin position="336"/>
        <end position="399"/>
    </location>
</feature>
<dbReference type="GO" id="GO:0005634">
    <property type="term" value="C:nucleus"/>
    <property type="evidence" value="ECO:0007669"/>
    <property type="project" value="UniProtKB-SubCell"/>
</dbReference>
<evidence type="ECO:0000256" key="6">
    <source>
        <dbReference type="SAM" id="MobiDB-lite"/>
    </source>
</evidence>
<protein>
    <submittedName>
        <fullName evidence="8">Forkhead box protein J2/3</fullName>
    </submittedName>
</protein>
<dbReference type="CDD" id="cd20024">
    <property type="entry name" value="FH_FOXJ2-like"/>
    <property type="match status" value="1"/>
</dbReference>
<keyword evidence="1" id="KW-0805">Transcription regulation</keyword>
<dbReference type="FunFam" id="1.10.10.10:FF:000135">
    <property type="entry name" value="forkhead box protein G1"/>
    <property type="match status" value="1"/>
</dbReference>
<dbReference type="GO" id="GO:0000978">
    <property type="term" value="F:RNA polymerase II cis-regulatory region sequence-specific DNA binding"/>
    <property type="evidence" value="ECO:0007669"/>
    <property type="project" value="TreeGrafter"/>
</dbReference>
<proteinExistence type="predicted"/>
<dbReference type="SUPFAM" id="SSF46785">
    <property type="entry name" value="Winged helix' DNA-binding domain"/>
    <property type="match status" value="1"/>
</dbReference>
<feature type="DNA-binding region" description="Fork-head" evidence="5">
    <location>
        <begin position="58"/>
        <end position="142"/>
    </location>
</feature>
<evidence type="ECO:0000259" key="7">
    <source>
        <dbReference type="PROSITE" id="PS50039"/>
    </source>
</evidence>
<dbReference type="InterPro" id="IPR036388">
    <property type="entry name" value="WH-like_DNA-bd_sf"/>
</dbReference>
<dbReference type="InterPro" id="IPR030456">
    <property type="entry name" value="TF_fork_head_CS_2"/>
</dbReference>
<dbReference type="Gene3D" id="1.10.10.10">
    <property type="entry name" value="Winged helix-like DNA-binding domain superfamily/Winged helix DNA-binding domain"/>
    <property type="match status" value="1"/>
</dbReference>
<evidence type="ECO:0000313" key="8">
    <source>
        <dbReference type="EMBL" id="JAP81136.1"/>
    </source>
</evidence>
<feature type="domain" description="Fork-head" evidence="7">
    <location>
        <begin position="58"/>
        <end position="142"/>
    </location>
</feature>
<feature type="compositionally biased region" description="Basic residues" evidence="6">
    <location>
        <begin position="356"/>
        <end position="372"/>
    </location>
</feature>
<evidence type="ECO:0000256" key="3">
    <source>
        <dbReference type="ARBA" id="ARBA00023163"/>
    </source>
</evidence>
<dbReference type="PROSITE" id="PS00658">
    <property type="entry name" value="FORK_HEAD_2"/>
    <property type="match status" value="1"/>
</dbReference>
<feature type="compositionally biased region" description="Basic residues" evidence="6">
    <location>
        <begin position="381"/>
        <end position="395"/>
    </location>
</feature>
<name>A0A131YSP2_RHIAP</name>
<sequence>MEWSPRATQRDNNPRRPLQPPPHHPLQAGGGGTAAATATHNIPRGAQPDEVSGGVKRKPPYSYSTLISFAINSSPTKKMTLSDIYTWICANFPFYREAGTGWKNSIRHNLSLNKCFHKVPRSKDDPGKGSYWELDLKSGSELPCRKKKLKAYDSVYPYSPETGITTWTPEVEGHSSPPQNHTTVPEIKQEVVQPEYEVDDDQSRVSSEYYDEPVKTIMESFTHEQLVELTATLASLQEAEATGYASHPGDAGLLAATAPNLVPPPPAPATTLHRLEAASQSAAVPAHHRSMCHYGGATQPDDASRCFPGTSSSPNLSGGFLDQIPDIVKNEHGEAPTYASLGYSPSLSPADAGAKSQHHHQHHHQQHHHQPHQHQPPPHLQHQHLHHHHHHHQHYHTMQVPMPCGTAPYAWHHPA</sequence>